<dbReference type="AlphaFoldDB" id="A0A164ZIG7"/>
<dbReference type="InParanoid" id="A0A164ZIG7"/>
<evidence type="ECO:0000313" key="4">
    <source>
        <dbReference type="Proteomes" id="UP000076632"/>
    </source>
</evidence>
<feature type="compositionally biased region" description="Polar residues" evidence="2">
    <location>
        <begin position="286"/>
        <end position="299"/>
    </location>
</feature>
<gene>
    <name evidence="3" type="ORF">L228DRAFT_241819</name>
</gene>
<keyword evidence="4" id="KW-1185">Reference proteome</keyword>
<name>A0A164ZIG7_XYLHT</name>
<evidence type="ECO:0000256" key="2">
    <source>
        <dbReference type="SAM" id="MobiDB-lite"/>
    </source>
</evidence>
<feature type="region of interest" description="Disordered" evidence="2">
    <location>
        <begin position="263"/>
        <end position="299"/>
    </location>
</feature>
<feature type="region of interest" description="Disordered" evidence="2">
    <location>
        <begin position="1"/>
        <end position="49"/>
    </location>
</feature>
<evidence type="ECO:0000313" key="3">
    <source>
        <dbReference type="EMBL" id="KZF19141.1"/>
    </source>
</evidence>
<dbReference type="OMA" id="QHASIAW"/>
<evidence type="ECO:0000256" key="1">
    <source>
        <dbReference type="SAM" id="Coils"/>
    </source>
</evidence>
<reference evidence="3 4" key="1">
    <citation type="journal article" date="2016" name="Fungal Biol.">
        <title>The genome of Xylona heveae provides a window into fungal endophytism.</title>
        <authorList>
            <person name="Gazis R."/>
            <person name="Kuo A."/>
            <person name="Riley R."/>
            <person name="LaButti K."/>
            <person name="Lipzen A."/>
            <person name="Lin J."/>
            <person name="Amirebrahimi M."/>
            <person name="Hesse C.N."/>
            <person name="Spatafora J.W."/>
            <person name="Henrissat B."/>
            <person name="Hainaut M."/>
            <person name="Grigoriev I.V."/>
            <person name="Hibbett D.S."/>
        </authorList>
    </citation>
    <scope>NUCLEOTIDE SEQUENCE [LARGE SCALE GENOMIC DNA]</scope>
    <source>
        <strain evidence="3 4">TC161</strain>
    </source>
</reference>
<dbReference type="GeneID" id="28896497"/>
<sequence>MESSATSEKHSSRPYAHKRSSTLQSISSFLGGGAGNSKRESASPRAALASIPAPADDEFLNLDINTALFPNGSSDPAASPHAFRDLVSNAEATILRIQTAYKLRTMALHDISAEKSAQADELEESQTRARHLKMQLDDLSAKVSEQERTMKELAEELSAERQRRYEEEEARKRTITLVKKPASIPMDGGDNNDNKTLAATKRISRASDSGFESEDESCAESVFSRVHDRADAASPAGTMFTSASGLTSPVELVSSSAPFPLFSSSSPSVQKPPNEHAEDKPDDPSVTPTQRSSIPPQRSSAFQKMLRGIGATSMAKAAEAGLGGCANCRGEDASMAWNIVGHLREENAELNTRVGQLEGAVENCLDIVKGLHV</sequence>
<dbReference type="RefSeq" id="XP_018184696.1">
    <property type="nucleotide sequence ID" value="XM_018331360.1"/>
</dbReference>
<organism evidence="3 4">
    <name type="scientific">Xylona heveae (strain CBS 132557 / TC161)</name>
    <dbReference type="NCBI Taxonomy" id="1328760"/>
    <lineage>
        <taxon>Eukaryota</taxon>
        <taxon>Fungi</taxon>
        <taxon>Dikarya</taxon>
        <taxon>Ascomycota</taxon>
        <taxon>Pezizomycotina</taxon>
        <taxon>Xylonomycetes</taxon>
        <taxon>Xylonales</taxon>
        <taxon>Xylonaceae</taxon>
        <taxon>Xylona</taxon>
    </lineage>
</organism>
<feature type="coiled-coil region" evidence="1">
    <location>
        <begin position="122"/>
        <end position="171"/>
    </location>
</feature>
<dbReference type="Proteomes" id="UP000076632">
    <property type="component" value="Unassembled WGS sequence"/>
</dbReference>
<protein>
    <submittedName>
        <fullName evidence="3">Uncharacterized protein</fullName>
    </submittedName>
</protein>
<dbReference type="OrthoDB" id="5377009at2759"/>
<dbReference type="EMBL" id="KV407467">
    <property type="protein sequence ID" value="KZF19141.1"/>
    <property type="molecule type" value="Genomic_DNA"/>
</dbReference>
<proteinExistence type="predicted"/>
<accession>A0A164ZIG7</accession>
<keyword evidence="1" id="KW-0175">Coiled coil</keyword>
<feature type="compositionally biased region" description="Basic and acidic residues" evidence="2">
    <location>
        <begin position="273"/>
        <end position="283"/>
    </location>
</feature>